<comment type="caution">
    <text evidence="4">The sequence shown here is derived from an EMBL/GenBank/DDBJ whole genome shotgun (WGS) entry which is preliminary data.</text>
</comment>
<feature type="region of interest" description="Disordered" evidence="2">
    <location>
        <begin position="213"/>
        <end position="342"/>
    </location>
</feature>
<dbReference type="EMBL" id="BAAAZO010000006">
    <property type="protein sequence ID" value="GAA3615879.1"/>
    <property type="molecule type" value="Genomic_DNA"/>
</dbReference>
<accession>A0ABP6ZPP1</accession>
<feature type="compositionally biased region" description="Pro residues" evidence="2">
    <location>
        <begin position="332"/>
        <end position="342"/>
    </location>
</feature>
<evidence type="ECO:0000313" key="4">
    <source>
        <dbReference type="EMBL" id="GAA3615879.1"/>
    </source>
</evidence>
<dbReference type="RefSeq" id="WP_231482867.1">
    <property type="nucleotide sequence ID" value="NZ_BAAAZO010000006.1"/>
</dbReference>
<dbReference type="Gene3D" id="3.30.460.80">
    <property type="entry name" value="NADH:ubiquinone oxidoreductase, 30kDa subunit"/>
    <property type="match status" value="1"/>
</dbReference>
<dbReference type="PANTHER" id="PTHR10884:SF14">
    <property type="entry name" value="NADH DEHYDROGENASE [UBIQUINONE] IRON-SULFUR PROTEIN 3, MITOCHONDRIAL"/>
    <property type="match status" value="1"/>
</dbReference>
<evidence type="ECO:0000256" key="1">
    <source>
        <dbReference type="ARBA" id="ARBA00007569"/>
    </source>
</evidence>
<feature type="domain" description="NADH:ubiquinone oxidoreductase 30kDa subunit" evidence="3">
    <location>
        <begin position="77"/>
        <end position="209"/>
    </location>
</feature>
<dbReference type="Pfam" id="PF00329">
    <property type="entry name" value="Complex1_30kDa"/>
    <property type="match status" value="1"/>
</dbReference>
<evidence type="ECO:0000313" key="5">
    <source>
        <dbReference type="Proteomes" id="UP001501074"/>
    </source>
</evidence>
<name>A0ABP6ZPP1_9ACTN</name>
<feature type="compositionally biased region" description="Low complexity" evidence="2">
    <location>
        <begin position="297"/>
        <end position="331"/>
    </location>
</feature>
<keyword evidence="5" id="KW-1185">Reference proteome</keyword>
<dbReference type="SUPFAM" id="SSF143243">
    <property type="entry name" value="Nqo5-like"/>
    <property type="match status" value="1"/>
</dbReference>
<comment type="similarity">
    <text evidence="1">Belongs to the complex I 30 kDa subunit family.</text>
</comment>
<dbReference type="InterPro" id="IPR001268">
    <property type="entry name" value="NADH_UbQ_OxRdtase_30kDa_su"/>
</dbReference>
<evidence type="ECO:0000259" key="3">
    <source>
        <dbReference type="Pfam" id="PF00329"/>
    </source>
</evidence>
<dbReference type="PANTHER" id="PTHR10884">
    <property type="entry name" value="NADH DEHYDROGENASE UBIQUINONE IRON-SULFUR PROTEIN 3"/>
    <property type="match status" value="1"/>
</dbReference>
<sequence length="342" mass="35056">MTPRLAEGDVLATWFTAALRKAAVADSADPESGGARAGHEGAPVSRGADPEAAGPVDQRAGAPLVTVSADAAGTPVVDVPAAGWVAAATCARDELDLDFLDWLSAVDEPDGDPAGLDVVLHLAGSDSFGSSDRTVRRLLLRTRVPNADLNLPSLTSLWPGVAWHERETHEMFGLAFTGFSDGSGAGLRPLLLPDGFEGTPLRKSFVLAARAAKAWPGAKDPGDSGTKVPTRRKTLPPGVPDPSWGPHEPGAPRVDAPEPPRRAPRAGIPERPARIARATSRVARPTEAADPATSVRSGTTTSADATEASTTSTVSESAGTTGPAGSSEPNASSPPPPPERDA</sequence>
<gene>
    <name evidence="4" type="ORF">GCM10022223_35220</name>
</gene>
<feature type="compositionally biased region" description="Low complexity" evidence="2">
    <location>
        <begin position="265"/>
        <end position="278"/>
    </location>
</feature>
<proteinExistence type="inferred from homology"/>
<dbReference type="Proteomes" id="UP001501074">
    <property type="component" value="Unassembled WGS sequence"/>
</dbReference>
<reference evidence="5" key="1">
    <citation type="journal article" date="2019" name="Int. J. Syst. Evol. Microbiol.">
        <title>The Global Catalogue of Microorganisms (GCM) 10K type strain sequencing project: providing services to taxonomists for standard genome sequencing and annotation.</title>
        <authorList>
            <consortium name="The Broad Institute Genomics Platform"/>
            <consortium name="The Broad Institute Genome Sequencing Center for Infectious Disease"/>
            <person name="Wu L."/>
            <person name="Ma J."/>
        </authorList>
    </citation>
    <scope>NUCLEOTIDE SEQUENCE [LARGE SCALE GENOMIC DNA]</scope>
    <source>
        <strain evidence="5">JCM 16902</strain>
    </source>
</reference>
<evidence type="ECO:0000256" key="2">
    <source>
        <dbReference type="SAM" id="MobiDB-lite"/>
    </source>
</evidence>
<protein>
    <recommendedName>
        <fullName evidence="3">NADH:ubiquinone oxidoreductase 30kDa subunit domain-containing protein</fullName>
    </recommendedName>
</protein>
<feature type="region of interest" description="Disordered" evidence="2">
    <location>
        <begin position="26"/>
        <end position="57"/>
    </location>
</feature>
<organism evidence="4 5">
    <name type="scientific">Kineosporia mesophila</name>
    <dbReference type="NCBI Taxonomy" id="566012"/>
    <lineage>
        <taxon>Bacteria</taxon>
        <taxon>Bacillati</taxon>
        <taxon>Actinomycetota</taxon>
        <taxon>Actinomycetes</taxon>
        <taxon>Kineosporiales</taxon>
        <taxon>Kineosporiaceae</taxon>
        <taxon>Kineosporia</taxon>
    </lineage>
</organism>
<dbReference type="InterPro" id="IPR037232">
    <property type="entry name" value="NADH_quin_OxRdtase_su_C/D-like"/>
</dbReference>